<keyword evidence="2" id="KW-1185">Reference proteome</keyword>
<evidence type="ECO:0000313" key="1">
    <source>
        <dbReference type="EMBL" id="PQV64734.1"/>
    </source>
</evidence>
<sequence>MRKPKPRQIFITVGSRDDLQLLFHCARTGTPVDWTVPKEAEIGEKVYFVVPSRVGPVRAFGFVDDTPYFSDSFGGTYRTTVIGIELLEVPVPLDEIAKHFKSWPYWGNVKMSCSPFSSPVFR</sequence>
<dbReference type="InParanoid" id="A0A2S8SVC0"/>
<evidence type="ECO:0000313" key="2">
    <source>
        <dbReference type="Proteomes" id="UP000237684"/>
    </source>
</evidence>
<organism evidence="1 2">
    <name type="scientific">Abditibacterium utsteinense</name>
    <dbReference type="NCBI Taxonomy" id="1960156"/>
    <lineage>
        <taxon>Bacteria</taxon>
        <taxon>Pseudomonadati</taxon>
        <taxon>Abditibacteriota</taxon>
        <taxon>Abditibacteriia</taxon>
        <taxon>Abditibacteriales</taxon>
        <taxon>Abditibacteriaceae</taxon>
        <taxon>Abditibacterium</taxon>
    </lineage>
</organism>
<dbReference type="AlphaFoldDB" id="A0A2S8SVC0"/>
<accession>A0A2S8SVC0</accession>
<dbReference type="EMBL" id="NIGF01000003">
    <property type="protein sequence ID" value="PQV64734.1"/>
    <property type="molecule type" value="Genomic_DNA"/>
</dbReference>
<protein>
    <submittedName>
        <fullName evidence="1">Uncharacterized protein</fullName>
    </submittedName>
</protein>
<proteinExistence type="predicted"/>
<comment type="caution">
    <text evidence="1">The sequence shown here is derived from an EMBL/GenBank/DDBJ whole genome shotgun (WGS) entry which is preliminary data.</text>
</comment>
<dbReference type="Proteomes" id="UP000237684">
    <property type="component" value="Unassembled WGS sequence"/>
</dbReference>
<reference evidence="1 2" key="1">
    <citation type="journal article" date="2018" name="Syst. Appl. Microbiol.">
        <title>Abditibacterium utsteinense sp. nov., the first cultivated member of candidate phylum FBP, isolated from ice-free Antarctic soil samples.</title>
        <authorList>
            <person name="Tahon G."/>
            <person name="Tytgat B."/>
            <person name="Lebbe L."/>
            <person name="Carlier A."/>
            <person name="Willems A."/>
        </authorList>
    </citation>
    <scope>NUCLEOTIDE SEQUENCE [LARGE SCALE GENOMIC DNA]</scope>
    <source>
        <strain evidence="1 2">LMG 29911</strain>
    </source>
</reference>
<gene>
    <name evidence="1" type="ORF">B1R32_1031</name>
</gene>
<name>A0A2S8SVC0_9BACT</name>